<evidence type="ECO:0000313" key="11">
    <source>
        <dbReference type="EMBL" id="PZW24043.1"/>
    </source>
</evidence>
<dbReference type="SUPFAM" id="SSF48452">
    <property type="entry name" value="TPR-like"/>
    <property type="match status" value="2"/>
</dbReference>
<dbReference type="Proteomes" id="UP000248806">
    <property type="component" value="Unassembled WGS sequence"/>
</dbReference>
<dbReference type="GO" id="GO:0019894">
    <property type="term" value="F:kinesin binding"/>
    <property type="evidence" value="ECO:0007669"/>
    <property type="project" value="TreeGrafter"/>
</dbReference>
<keyword evidence="12" id="KW-1185">Reference proteome</keyword>
<evidence type="ECO:0000256" key="1">
    <source>
        <dbReference type="ARBA" id="ARBA00004245"/>
    </source>
</evidence>
<feature type="repeat" description="TPR" evidence="10">
    <location>
        <begin position="650"/>
        <end position="683"/>
    </location>
</feature>
<dbReference type="SUPFAM" id="SSF52540">
    <property type="entry name" value="P-loop containing nucleoside triphosphate hydrolases"/>
    <property type="match status" value="1"/>
</dbReference>
<evidence type="ECO:0000256" key="7">
    <source>
        <dbReference type="ARBA" id="ARBA00023054"/>
    </source>
</evidence>
<keyword evidence="3" id="KW-0963">Cytoplasm</keyword>
<keyword evidence="8" id="KW-0505">Motor protein</keyword>
<organism evidence="11 12">
    <name type="scientific">Thermosporothrix hazakensis</name>
    <dbReference type="NCBI Taxonomy" id="644383"/>
    <lineage>
        <taxon>Bacteria</taxon>
        <taxon>Bacillati</taxon>
        <taxon>Chloroflexota</taxon>
        <taxon>Ktedonobacteria</taxon>
        <taxon>Ktedonobacterales</taxon>
        <taxon>Thermosporotrichaceae</taxon>
        <taxon>Thermosporothrix</taxon>
    </lineage>
</organism>
<proteinExistence type="inferred from homology"/>
<dbReference type="InterPro" id="IPR019734">
    <property type="entry name" value="TPR_rpt"/>
</dbReference>
<gene>
    <name evidence="11" type="ORF">EI42_04734</name>
</gene>
<evidence type="ECO:0000256" key="5">
    <source>
        <dbReference type="ARBA" id="ARBA00022737"/>
    </source>
</evidence>
<keyword evidence="7" id="KW-0175">Coiled coil</keyword>
<dbReference type="Pfam" id="PF13374">
    <property type="entry name" value="TPR_10"/>
    <property type="match status" value="1"/>
</dbReference>
<dbReference type="GO" id="GO:0007018">
    <property type="term" value="P:microtubule-based movement"/>
    <property type="evidence" value="ECO:0007669"/>
    <property type="project" value="TreeGrafter"/>
</dbReference>
<dbReference type="PRINTS" id="PR00381">
    <property type="entry name" value="KINESINLIGHT"/>
</dbReference>
<dbReference type="PANTHER" id="PTHR45783:SF3">
    <property type="entry name" value="KINESIN LIGHT CHAIN"/>
    <property type="match status" value="1"/>
</dbReference>
<evidence type="ECO:0000256" key="3">
    <source>
        <dbReference type="ARBA" id="ARBA00022490"/>
    </source>
</evidence>
<protein>
    <submittedName>
        <fullName evidence="11">Tfp pilus assembly protein PilF</fullName>
    </submittedName>
</protein>
<dbReference type="GO" id="GO:0005871">
    <property type="term" value="C:kinesin complex"/>
    <property type="evidence" value="ECO:0007669"/>
    <property type="project" value="InterPro"/>
</dbReference>
<dbReference type="InterPro" id="IPR011990">
    <property type="entry name" value="TPR-like_helical_dom_sf"/>
</dbReference>
<dbReference type="PROSITE" id="PS50005">
    <property type="entry name" value="TPR"/>
    <property type="match status" value="5"/>
</dbReference>
<feature type="repeat" description="TPR" evidence="10">
    <location>
        <begin position="608"/>
        <end position="641"/>
    </location>
</feature>
<comment type="subcellular location">
    <subcellularLocation>
        <location evidence="1">Cytoplasm</location>
        <location evidence="1">Cytoskeleton</location>
    </subcellularLocation>
</comment>
<dbReference type="GO" id="GO:0005737">
    <property type="term" value="C:cytoplasm"/>
    <property type="evidence" value="ECO:0007669"/>
    <property type="project" value="TreeGrafter"/>
</dbReference>
<dbReference type="PROSITE" id="PS50293">
    <property type="entry name" value="TPR_REGION"/>
    <property type="match status" value="2"/>
</dbReference>
<evidence type="ECO:0000256" key="2">
    <source>
        <dbReference type="ARBA" id="ARBA00009622"/>
    </source>
</evidence>
<keyword evidence="4" id="KW-0493">Microtubule</keyword>
<reference evidence="11 12" key="1">
    <citation type="submission" date="2018-06" db="EMBL/GenBank/DDBJ databases">
        <title>Genomic Encyclopedia of Archaeal and Bacterial Type Strains, Phase II (KMG-II): from individual species to whole genera.</title>
        <authorList>
            <person name="Goeker M."/>
        </authorList>
    </citation>
    <scope>NUCLEOTIDE SEQUENCE [LARGE SCALE GENOMIC DNA]</scope>
    <source>
        <strain evidence="11 12">ATCC BAA-1881</strain>
    </source>
</reference>
<evidence type="ECO:0000256" key="8">
    <source>
        <dbReference type="ARBA" id="ARBA00023175"/>
    </source>
</evidence>
<evidence type="ECO:0000256" key="10">
    <source>
        <dbReference type="PROSITE-ProRule" id="PRU00339"/>
    </source>
</evidence>
<feature type="repeat" description="TPR" evidence="10">
    <location>
        <begin position="692"/>
        <end position="725"/>
    </location>
</feature>
<feature type="repeat" description="TPR" evidence="10">
    <location>
        <begin position="524"/>
        <end position="557"/>
    </location>
</feature>
<dbReference type="SMART" id="SM00028">
    <property type="entry name" value="TPR"/>
    <property type="match status" value="7"/>
</dbReference>
<keyword evidence="6 10" id="KW-0802">TPR repeat</keyword>
<dbReference type="PANTHER" id="PTHR45783">
    <property type="entry name" value="KINESIN LIGHT CHAIN"/>
    <property type="match status" value="1"/>
</dbReference>
<evidence type="ECO:0000313" key="12">
    <source>
        <dbReference type="Proteomes" id="UP000248806"/>
    </source>
</evidence>
<evidence type="ECO:0000256" key="4">
    <source>
        <dbReference type="ARBA" id="ARBA00022701"/>
    </source>
</evidence>
<dbReference type="OrthoDB" id="136988at2"/>
<name>A0A326U241_THEHA</name>
<dbReference type="GO" id="GO:0005874">
    <property type="term" value="C:microtubule"/>
    <property type="evidence" value="ECO:0007669"/>
    <property type="project" value="UniProtKB-KW"/>
</dbReference>
<dbReference type="Gene3D" id="3.40.50.300">
    <property type="entry name" value="P-loop containing nucleotide triphosphate hydrolases"/>
    <property type="match status" value="1"/>
</dbReference>
<dbReference type="EMBL" id="QKUF01000023">
    <property type="protein sequence ID" value="PZW24043.1"/>
    <property type="molecule type" value="Genomic_DNA"/>
</dbReference>
<feature type="repeat" description="TPR" evidence="10">
    <location>
        <begin position="566"/>
        <end position="599"/>
    </location>
</feature>
<dbReference type="Pfam" id="PF13424">
    <property type="entry name" value="TPR_12"/>
    <property type="match status" value="3"/>
</dbReference>
<evidence type="ECO:0000256" key="6">
    <source>
        <dbReference type="ARBA" id="ARBA00022803"/>
    </source>
</evidence>
<dbReference type="AlphaFoldDB" id="A0A326U241"/>
<dbReference type="InterPro" id="IPR027417">
    <property type="entry name" value="P-loop_NTPase"/>
</dbReference>
<comment type="caution">
    <text evidence="11">The sequence shown here is derived from an EMBL/GenBank/DDBJ whole genome shotgun (WGS) entry which is preliminary data.</text>
</comment>
<evidence type="ECO:0000256" key="9">
    <source>
        <dbReference type="ARBA" id="ARBA00023212"/>
    </source>
</evidence>
<dbReference type="InterPro" id="IPR002151">
    <property type="entry name" value="Kinesin_light"/>
</dbReference>
<keyword evidence="9" id="KW-0206">Cytoskeleton</keyword>
<sequence length="813" mass="92716">MDEQEARMEQRITGNFNAIVQGGGTAQLSVLQHMPSLPPDLEPDTAILESAKQLLATLPVDELPEPAPERLPARSRMPLQRNILFTGRERELQSLARHIKGEQTVAIGYRGPAAATGIGGIGKTQLATEFVYRYGPYFAGGVFWLDCSRPENMFAEVLQCRGALLPEVETRCATLPPETQVQWIRQAWQTSLPRLLIFDNCEDEEILQQWQPRGGGCHIIVTSRRQKWSPEWGVKTVLIEALPRAESISLLWKYRSDLSAEEAGQIAEELGDHPLALSLAGNYLRIYRDVVFPSQYIQQVRQQKLQHRSLQGRGIHYSPTEHELHVARTFAMSYERLGEETCDAVAKEILACAAWCFAGVPIPTTLLKAAVIDNKAVADEEQVLLAEDALKRLLDLGLLEQMKENTVRMHRLVVYFVLANIDEDGQSGNEGRTAREQIAHSLFQEVERINAGASPLKLVPLQAHAMKFIQDAKDRNEEDNFISWSVLLGTHWYRMGAYRDAEKLYREALEIQERVHGREHPSIARTLNKLGLVCKEQGMYTEAEQYYKEALSIREKVYGRTHHTVATILNNLGLVYKLQRLQDEAEKLYKEALEIRRNIYGSMHSSVAKSMHNLGRLYREQGKYTEAERLYKEALEIKRQQYGKEHASVATSLNNLGSVYRDQGKYTEAEEIYKEALEIRARIYGKEHPSIARSLNNLGLLYRMQARYEEAEQQHKEALMIWEKVHGKEHPDVVTGLNNLAIVYDMQGRDTEAENLYREAISLSEKLIGTNHPDTMQVALNYTTFLAKRGRDDEANTLKKQYNLRQNDEKDIQ</sequence>
<dbReference type="Gene3D" id="1.25.40.10">
    <property type="entry name" value="Tetratricopeptide repeat domain"/>
    <property type="match status" value="2"/>
</dbReference>
<keyword evidence="5" id="KW-0677">Repeat</keyword>
<comment type="similarity">
    <text evidence="2">Belongs to the kinesin light chain family.</text>
</comment>
<accession>A0A326U241</accession>